<dbReference type="AlphaFoldDB" id="A0A1S2Q516"/>
<comment type="caution">
    <text evidence="1">The sequence shown here is derived from an EMBL/GenBank/DDBJ whole genome shotgun (WGS) entry which is preliminary data.</text>
</comment>
<reference evidence="1 2" key="1">
    <citation type="submission" date="2016-10" db="EMBL/GenBank/DDBJ databases">
        <title>Genome sequence of Streptomyces sp. MUSC 1.</title>
        <authorList>
            <person name="Lee L.-H."/>
            <person name="Ser H.-L."/>
            <person name="Law J.W.-F."/>
        </authorList>
    </citation>
    <scope>NUCLEOTIDE SEQUENCE [LARGE SCALE GENOMIC DNA]</scope>
    <source>
        <strain evidence="1 2">MUSC 1</strain>
    </source>
</reference>
<evidence type="ECO:0000313" key="2">
    <source>
        <dbReference type="Proteomes" id="UP000179642"/>
    </source>
</evidence>
<keyword evidence="2" id="KW-1185">Reference proteome</keyword>
<sequence>MLGEGEEVAVPPPAPAILSLPFDELLPPPHAVNSRAAVAANAVATGTERLFTIGSPGDVS</sequence>
<dbReference type="Proteomes" id="UP000179642">
    <property type="component" value="Unassembled WGS sequence"/>
</dbReference>
<dbReference type="EMBL" id="MLYO01000045">
    <property type="protein sequence ID" value="OIK01208.1"/>
    <property type="molecule type" value="Genomic_DNA"/>
</dbReference>
<protein>
    <submittedName>
        <fullName evidence="1">Uncharacterized protein</fullName>
    </submittedName>
</protein>
<evidence type="ECO:0000313" key="1">
    <source>
        <dbReference type="EMBL" id="OIK01208.1"/>
    </source>
</evidence>
<proteinExistence type="predicted"/>
<accession>A0A1S2Q516</accession>
<name>A0A1S2Q516_9ACTN</name>
<organism evidence="1 2">
    <name type="scientific">Streptomyces monashensis</name>
    <dbReference type="NCBI Taxonomy" id="1678012"/>
    <lineage>
        <taxon>Bacteria</taxon>
        <taxon>Bacillati</taxon>
        <taxon>Actinomycetota</taxon>
        <taxon>Actinomycetes</taxon>
        <taxon>Kitasatosporales</taxon>
        <taxon>Streptomycetaceae</taxon>
        <taxon>Streptomyces</taxon>
    </lineage>
</organism>
<gene>
    <name evidence="1" type="ORF">BIV23_26065</name>
</gene>